<evidence type="ECO:0000256" key="2">
    <source>
        <dbReference type="ARBA" id="ARBA00007866"/>
    </source>
</evidence>
<dbReference type="Gene3D" id="1.10.287.90">
    <property type="match status" value="1"/>
</dbReference>
<keyword evidence="20" id="KW-1185">Reference proteome</keyword>
<proteinExistence type="inferred from homology"/>
<comment type="subcellular location">
    <subcellularLocation>
        <location evidence="14">Cell membrane</location>
        <topology evidence="14">Multi-pass membrane protein</topology>
    </subcellularLocation>
    <subcellularLocation>
        <location evidence="1">Membrane</location>
        <topology evidence="1">Multi-pass membrane protein</topology>
    </subcellularLocation>
</comment>
<evidence type="ECO:0000256" key="8">
    <source>
        <dbReference type="ARBA" id="ARBA00022982"/>
    </source>
</evidence>
<dbReference type="Proteomes" id="UP000305654">
    <property type="component" value="Unassembled WGS sequence"/>
</dbReference>
<protein>
    <recommendedName>
        <fullName evidence="15">Cytochrome c oxidase subunit 2</fullName>
        <ecNumber evidence="15">7.1.1.9</ecNumber>
    </recommendedName>
</protein>
<evidence type="ECO:0000256" key="4">
    <source>
        <dbReference type="ARBA" id="ARBA00022660"/>
    </source>
</evidence>
<comment type="function">
    <text evidence="12 15">Subunits I and II form the functional core of the enzyme complex. Electrons originating in cytochrome c are transferred via heme a and Cu(A) to the binuclear center formed by heme a3 and Cu(B).</text>
</comment>
<dbReference type="OrthoDB" id="9781261at2"/>
<dbReference type="InterPro" id="IPR008972">
    <property type="entry name" value="Cupredoxin"/>
</dbReference>
<dbReference type="GO" id="GO:0005886">
    <property type="term" value="C:plasma membrane"/>
    <property type="evidence" value="ECO:0007669"/>
    <property type="project" value="UniProtKB-SubCell"/>
</dbReference>
<dbReference type="Pfam" id="PF00116">
    <property type="entry name" value="COX2"/>
    <property type="match status" value="1"/>
</dbReference>
<comment type="catalytic activity">
    <reaction evidence="13 15">
        <text>4 Fe(II)-[cytochrome c] + O2 + 8 H(+)(in) = 4 Fe(III)-[cytochrome c] + 2 H2O + 4 H(+)(out)</text>
        <dbReference type="Rhea" id="RHEA:11436"/>
        <dbReference type="Rhea" id="RHEA-COMP:10350"/>
        <dbReference type="Rhea" id="RHEA-COMP:14399"/>
        <dbReference type="ChEBI" id="CHEBI:15377"/>
        <dbReference type="ChEBI" id="CHEBI:15378"/>
        <dbReference type="ChEBI" id="CHEBI:15379"/>
        <dbReference type="ChEBI" id="CHEBI:29033"/>
        <dbReference type="ChEBI" id="CHEBI:29034"/>
        <dbReference type="EC" id="7.1.1.9"/>
    </reaction>
</comment>
<keyword evidence="6 15" id="KW-0479">Metal-binding</keyword>
<feature type="transmembrane region" description="Helical" evidence="16">
    <location>
        <begin position="36"/>
        <end position="57"/>
    </location>
</feature>
<comment type="similarity">
    <text evidence="2 14">Belongs to the cytochrome c oxidase subunit 2 family.</text>
</comment>
<evidence type="ECO:0000256" key="7">
    <source>
        <dbReference type="ARBA" id="ARBA00022967"/>
    </source>
</evidence>
<evidence type="ECO:0000256" key="3">
    <source>
        <dbReference type="ARBA" id="ARBA00022448"/>
    </source>
</evidence>
<comment type="caution">
    <text evidence="19">The sequence shown here is derived from an EMBL/GenBank/DDBJ whole genome shotgun (WGS) entry which is preliminary data.</text>
</comment>
<dbReference type="PROSITE" id="PS00078">
    <property type="entry name" value="COX2"/>
    <property type="match status" value="1"/>
</dbReference>
<evidence type="ECO:0000259" key="18">
    <source>
        <dbReference type="PROSITE" id="PS50999"/>
    </source>
</evidence>
<keyword evidence="19" id="KW-0560">Oxidoreductase</keyword>
<dbReference type="PANTHER" id="PTHR22888:SF9">
    <property type="entry name" value="CYTOCHROME C OXIDASE SUBUNIT 2"/>
    <property type="match status" value="1"/>
</dbReference>
<dbReference type="PROSITE" id="PS50857">
    <property type="entry name" value="COX2_CUA"/>
    <property type="match status" value="1"/>
</dbReference>
<dbReference type="GO" id="GO:0004129">
    <property type="term" value="F:cytochrome-c oxidase activity"/>
    <property type="evidence" value="ECO:0007669"/>
    <property type="project" value="UniProtKB-EC"/>
</dbReference>
<feature type="transmembrane region" description="Helical" evidence="16">
    <location>
        <begin position="78"/>
        <end position="100"/>
    </location>
</feature>
<evidence type="ECO:0000256" key="15">
    <source>
        <dbReference type="RuleBase" id="RU004024"/>
    </source>
</evidence>
<gene>
    <name evidence="19" type="primary">coxB</name>
    <name evidence="19" type="ORF">FE263_00410</name>
</gene>
<dbReference type="Gene3D" id="2.60.40.420">
    <property type="entry name" value="Cupredoxins - blue copper proteins"/>
    <property type="match status" value="1"/>
</dbReference>
<dbReference type="GO" id="GO:0042773">
    <property type="term" value="P:ATP synthesis coupled electron transport"/>
    <property type="evidence" value="ECO:0007669"/>
    <property type="project" value="TreeGrafter"/>
</dbReference>
<dbReference type="InterPro" id="IPR045187">
    <property type="entry name" value="CcO_II"/>
</dbReference>
<evidence type="ECO:0000313" key="19">
    <source>
        <dbReference type="EMBL" id="TLU74600.1"/>
    </source>
</evidence>
<keyword evidence="10 15" id="KW-0186">Copper</keyword>
<reference evidence="19 20" key="1">
    <citation type="submission" date="2019-05" db="EMBL/GenBank/DDBJ databases">
        <authorList>
            <person name="Pankratov T."/>
            <person name="Grouzdev D."/>
        </authorList>
    </citation>
    <scope>NUCLEOTIDE SEQUENCE [LARGE SCALE GENOMIC DNA]</scope>
    <source>
        <strain evidence="19 20">KEBCLARHB70R</strain>
    </source>
</reference>
<evidence type="ECO:0000313" key="20">
    <source>
        <dbReference type="Proteomes" id="UP000305654"/>
    </source>
</evidence>
<evidence type="ECO:0000256" key="14">
    <source>
        <dbReference type="RuleBase" id="RU000456"/>
    </source>
</evidence>
<accession>A0A5R9JAH5</accession>
<keyword evidence="9 16" id="KW-1133">Transmembrane helix</keyword>
<dbReference type="SUPFAM" id="SSF81464">
    <property type="entry name" value="Cytochrome c oxidase subunit II-like, transmembrane region"/>
    <property type="match status" value="1"/>
</dbReference>
<evidence type="ECO:0000256" key="9">
    <source>
        <dbReference type="ARBA" id="ARBA00022989"/>
    </source>
</evidence>
<dbReference type="PANTHER" id="PTHR22888">
    <property type="entry name" value="CYTOCHROME C OXIDASE, SUBUNIT II"/>
    <property type="match status" value="1"/>
</dbReference>
<keyword evidence="3 14" id="KW-0813">Transport</keyword>
<keyword evidence="4 14" id="KW-0679">Respiratory chain</keyword>
<dbReference type="PROSITE" id="PS50999">
    <property type="entry name" value="COX2_TM"/>
    <property type="match status" value="1"/>
</dbReference>
<feature type="domain" description="Cytochrome oxidase subunit II copper A binding" evidence="17">
    <location>
        <begin position="107"/>
        <end position="242"/>
    </location>
</feature>
<dbReference type="InterPro" id="IPR001505">
    <property type="entry name" value="Copper_CuA"/>
</dbReference>
<evidence type="ECO:0000256" key="6">
    <source>
        <dbReference type="ARBA" id="ARBA00022723"/>
    </source>
</evidence>
<evidence type="ECO:0000256" key="12">
    <source>
        <dbReference type="ARBA" id="ARBA00024688"/>
    </source>
</evidence>
<dbReference type="AlphaFoldDB" id="A0A5R9JAH5"/>
<evidence type="ECO:0000256" key="11">
    <source>
        <dbReference type="ARBA" id="ARBA00023136"/>
    </source>
</evidence>
<feature type="domain" description="Cytochrome oxidase subunit II transmembrane region profile" evidence="18">
    <location>
        <begin position="11"/>
        <end position="106"/>
    </location>
</feature>
<evidence type="ECO:0000256" key="5">
    <source>
        <dbReference type="ARBA" id="ARBA00022692"/>
    </source>
</evidence>
<organism evidence="19 20">
    <name type="scientific">Lichenicoccus roseus</name>
    <dbReference type="NCBI Taxonomy" id="2683649"/>
    <lineage>
        <taxon>Bacteria</taxon>
        <taxon>Pseudomonadati</taxon>
        <taxon>Pseudomonadota</taxon>
        <taxon>Alphaproteobacteria</taxon>
        <taxon>Acetobacterales</taxon>
        <taxon>Acetobacteraceae</taxon>
        <taxon>Lichenicoccus</taxon>
    </lineage>
</organism>
<name>A0A5R9JAH5_9PROT</name>
<dbReference type="InterPro" id="IPR011759">
    <property type="entry name" value="Cyt_c_oxidase_su2_TM_dom"/>
</dbReference>
<dbReference type="EC" id="7.1.1.9" evidence="15"/>
<dbReference type="GO" id="GO:0005507">
    <property type="term" value="F:copper ion binding"/>
    <property type="evidence" value="ECO:0007669"/>
    <property type="project" value="InterPro"/>
</dbReference>
<dbReference type="GO" id="GO:0016491">
    <property type="term" value="F:oxidoreductase activity"/>
    <property type="evidence" value="ECO:0007669"/>
    <property type="project" value="UniProtKB-KW"/>
</dbReference>
<evidence type="ECO:0000256" key="10">
    <source>
        <dbReference type="ARBA" id="ARBA00023008"/>
    </source>
</evidence>
<dbReference type="InterPro" id="IPR014222">
    <property type="entry name" value="Cyt_c_oxidase_su2"/>
</dbReference>
<evidence type="ECO:0000259" key="17">
    <source>
        <dbReference type="PROSITE" id="PS50857"/>
    </source>
</evidence>
<comment type="cofactor">
    <cofactor evidence="15">
        <name>Cu cation</name>
        <dbReference type="ChEBI" id="CHEBI:23378"/>
    </cofactor>
    <text evidence="15">Binds a copper A center.</text>
</comment>
<keyword evidence="7" id="KW-1278">Translocase</keyword>
<dbReference type="PRINTS" id="PR01166">
    <property type="entry name" value="CYCOXIDASEII"/>
</dbReference>
<evidence type="ECO:0000256" key="1">
    <source>
        <dbReference type="ARBA" id="ARBA00004141"/>
    </source>
</evidence>
<keyword evidence="5 14" id="KW-0812">Transmembrane</keyword>
<dbReference type="SUPFAM" id="SSF49503">
    <property type="entry name" value="Cupredoxins"/>
    <property type="match status" value="1"/>
</dbReference>
<evidence type="ECO:0000256" key="13">
    <source>
        <dbReference type="ARBA" id="ARBA00047816"/>
    </source>
</evidence>
<keyword evidence="8 14" id="KW-0249">Electron transport</keyword>
<dbReference type="Pfam" id="PF02790">
    <property type="entry name" value="COX2_TM"/>
    <property type="match status" value="1"/>
</dbReference>
<dbReference type="EMBL" id="VCDI01000001">
    <property type="protein sequence ID" value="TLU74600.1"/>
    <property type="molecule type" value="Genomic_DNA"/>
</dbReference>
<dbReference type="NCBIfam" id="TIGR02866">
    <property type="entry name" value="CoxB"/>
    <property type="match status" value="1"/>
</dbReference>
<dbReference type="InterPro" id="IPR002429">
    <property type="entry name" value="CcO_II-like_C"/>
</dbReference>
<dbReference type="InterPro" id="IPR036257">
    <property type="entry name" value="Cyt_c_oxidase_su2_TM_sf"/>
</dbReference>
<keyword evidence="11 16" id="KW-0472">Membrane</keyword>
<sequence>MGLSAAAQAQVPHPWQMGLQAPHSSVQSEMQSLNTFVLWIIIAIAAFVAGLLLYVIFRFNHKRNPVPSRTSHNTVIEILWTTVPVLILIVIAIPSFRLVYYQDRATHPDLTVKVTAHQWYWEYNYPDQDGLDFQSYMIPEKQLKPEQRALRQLAVDNPLVVPVGKSVRILLTSGDVLHSFFIPSLGVQRYAIPGRMIETWFDVDKPGDYYGECNQICGINHDGMSIQVHAVSQADYAQWLKDAKARFSETLPRRTARVQLAASR</sequence>
<evidence type="ECO:0000256" key="16">
    <source>
        <dbReference type="SAM" id="Phobius"/>
    </source>
</evidence>